<comment type="caution">
    <text evidence="7">The sequence shown here is derived from an EMBL/GenBank/DDBJ whole genome shotgun (WGS) entry which is preliminary data.</text>
</comment>
<keyword evidence="2" id="KW-0805">Transcription regulation</keyword>
<feature type="compositionally biased region" description="Acidic residues" evidence="6">
    <location>
        <begin position="1080"/>
        <end position="1104"/>
    </location>
</feature>
<dbReference type="GO" id="GO:0003712">
    <property type="term" value="F:transcription coregulator activity"/>
    <property type="evidence" value="ECO:0007669"/>
    <property type="project" value="TreeGrafter"/>
</dbReference>
<protein>
    <submittedName>
        <fullName evidence="7">GON-4-like protein</fullName>
    </submittedName>
</protein>
<dbReference type="STRING" id="8932.A0A2I0LM41"/>
<feature type="region of interest" description="Disordered" evidence="6">
    <location>
        <begin position="359"/>
        <end position="382"/>
    </location>
</feature>
<gene>
    <name evidence="7" type="ORF">A306_00011614</name>
</gene>
<feature type="compositionally biased region" description="Acidic residues" evidence="6">
    <location>
        <begin position="300"/>
        <end position="327"/>
    </location>
</feature>
<dbReference type="PANTHER" id="PTHR16088:SF3">
    <property type="entry name" value="GON-4-LIKE PROTEIN"/>
    <property type="match status" value="1"/>
</dbReference>
<feature type="region of interest" description="Disordered" evidence="6">
    <location>
        <begin position="416"/>
        <end position="435"/>
    </location>
</feature>
<evidence type="ECO:0000256" key="6">
    <source>
        <dbReference type="SAM" id="MobiDB-lite"/>
    </source>
</evidence>
<evidence type="ECO:0000256" key="1">
    <source>
        <dbReference type="ARBA" id="ARBA00004123"/>
    </source>
</evidence>
<dbReference type="InterPro" id="IPR052435">
    <property type="entry name" value="YY1-Transcr_Regul"/>
</dbReference>
<dbReference type="EMBL" id="AKCR02000200">
    <property type="protein sequence ID" value="PKK18496.1"/>
    <property type="molecule type" value="Genomic_DNA"/>
</dbReference>
<dbReference type="GO" id="GO:0006355">
    <property type="term" value="P:regulation of DNA-templated transcription"/>
    <property type="evidence" value="ECO:0007669"/>
    <property type="project" value="InterPro"/>
</dbReference>
<evidence type="ECO:0000256" key="5">
    <source>
        <dbReference type="PROSITE-ProRule" id="PRU00810"/>
    </source>
</evidence>
<dbReference type="PROSITE" id="PS51477">
    <property type="entry name" value="PAH"/>
    <property type="match status" value="1"/>
</dbReference>
<evidence type="ECO:0000313" key="7">
    <source>
        <dbReference type="EMBL" id="PKK18496.1"/>
    </source>
</evidence>
<dbReference type="InterPro" id="IPR003822">
    <property type="entry name" value="PAH"/>
</dbReference>
<feature type="region of interest" description="Disordered" evidence="6">
    <location>
        <begin position="299"/>
        <end position="333"/>
    </location>
</feature>
<accession>A0A2I0LM41</accession>
<reference evidence="7 8" key="1">
    <citation type="journal article" date="2013" name="Science">
        <title>Genomic diversity and evolution of the head crest in the rock pigeon.</title>
        <authorList>
            <person name="Shapiro M.D."/>
            <person name="Kronenberg Z."/>
            <person name="Li C."/>
            <person name="Domyan E.T."/>
            <person name="Pan H."/>
            <person name="Campbell M."/>
            <person name="Tan H."/>
            <person name="Huff C.D."/>
            <person name="Hu H."/>
            <person name="Vickrey A.I."/>
            <person name="Nielsen S.C."/>
            <person name="Stringham S.A."/>
            <person name="Hu H."/>
            <person name="Willerslev E."/>
            <person name="Gilbert M.T."/>
            <person name="Yandell M."/>
            <person name="Zhang G."/>
            <person name="Wang J."/>
        </authorList>
    </citation>
    <scope>NUCLEOTIDE SEQUENCE [LARGE SCALE GENOMIC DNA]</scope>
    <source>
        <tissue evidence="7">Blood</tissue>
    </source>
</reference>
<evidence type="ECO:0000256" key="3">
    <source>
        <dbReference type="ARBA" id="ARBA00023163"/>
    </source>
</evidence>
<evidence type="ECO:0000256" key="2">
    <source>
        <dbReference type="ARBA" id="ARBA00023015"/>
    </source>
</evidence>
<dbReference type="Pfam" id="PF02671">
    <property type="entry name" value="PAH"/>
    <property type="match status" value="1"/>
</dbReference>
<feature type="compositionally biased region" description="Basic residues" evidence="6">
    <location>
        <begin position="1153"/>
        <end position="1166"/>
    </location>
</feature>
<organism evidence="7 8">
    <name type="scientific">Columba livia</name>
    <name type="common">Rock dove</name>
    <dbReference type="NCBI Taxonomy" id="8932"/>
    <lineage>
        <taxon>Eukaryota</taxon>
        <taxon>Metazoa</taxon>
        <taxon>Chordata</taxon>
        <taxon>Craniata</taxon>
        <taxon>Vertebrata</taxon>
        <taxon>Euteleostomi</taxon>
        <taxon>Archelosauria</taxon>
        <taxon>Archosauria</taxon>
        <taxon>Dinosauria</taxon>
        <taxon>Saurischia</taxon>
        <taxon>Theropoda</taxon>
        <taxon>Coelurosauria</taxon>
        <taxon>Aves</taxon>
        <taxon>Neognathae</taxon>
        <taxon>Neoaves</taxon>
        <taxon>Columbimorphae</taxon>
        <taxon>Columbiformes</taxon>
        <taxon>Columbidae</taxon>
        <taxon>Columba</taxon>
    </lineage>
</organism>
<comment type="subcellular location">
    <subcellularLocation>
        <location evidence="1 5">Nucleus</location>
    </subcellularLocation>
</comment>
<keyword evidence="4 5" id="KW-0539">Nucleus</keyword>
<dbReference type="FunFam" id="1.20.1160.11:FF:000006">
    <property type="entry name" value="GON-4-like protein isoform X1"/>
    <property type="match status" value="1"/>
</dbReference>
<dbReference type="PANTHER" id="PTHR16088">
    <property type="entry name" value="YY1 ASSOCIATED PROTEIN-RELATED"/>
    <property type="match status" value="1"/>
</dbReference>
<feature type="compositionally biased region" description="Polar residues" evidence="6">
    <location>
        <begin position="1008"/>
        <end position="1017"/>
    </location>
</feature>
<dbReference type="InterPro" id="IPR036600">
    <property type="entry name" value="PAH_sf"/>
</dbReference>
<dbReference type="GO" id="GO:0005634">
    <property type="term" value="C:nucleus"/>
    <property type="evidence" value="ECO:0007669"/>
    <property type="project" value="UniProtKB-SubCell"/>
</dbReference>
<feature type="compositionally biased region" description="Acidic residues" evidence="6">
    <location>
        <begin position="1026"/>
        <end position="1046"/>
    </location>
</feature>
<evidence type="ECO:0000313" key="8">
    <source>
        <dbReference type="Proteomes" id="UP000053872"/>
    </source>
</evidence>
<feature type="compositionally biased region" description="Acidic residues" evidence="6">
    <location>
        <begin position="126"/>
        <end position="157"/>
    </location>
</feature>
<feature type="compositionally biased region" description="Low complexity" evidence="6">
    <location>
        <begin position="1047"/>
        <end position="1056"/>
    </location>
</feature>
<feature type="region of interest" description="Disordered" evidence="6">
    <location>
        <begin position="1"/>
        <end position="25"/>
    </location>
</feature>
<dbReference type="InParanoid" id="A0A2I0LM41"/>
<sequence length="1284" mass="143666">MERRKRRRKATKRKREGKSQEKEGSLSCDIKLDDTLDRTLEDGAKQHNLTVVNVRNILHEVITNEHVVAMMKAAISETEDIPLFEPKMTRSKLKEVVEKGVVIPTWNISPIKKANEVKPPQFVDIPLEEDDSSDEEYQPDDEDEDETAEESLLESDVESTASSPRGAKRSRTRRSSDEEGGALCEMEKAPPLVRHISAEVVPMGPPPPPKPKPSRDSAFMEKLHAVDEELASSPVCMDSYQALDDSLIAFRTRSKRPLKDVPLGQLEAELRAPDITPDMYDPNTADDEDWKRWLGGLMNDDVENEDEADDDDDPEYNFLEDLDEPDTEDFRNDRAVRITKKEVNELMEELFETFQDEMGFSNMEDEGPEDEDNVTESRPNFNTPQALRFEEPLANLLNEQHRTVKEQLEQLRMKKSALKPPQEMEKSKPASEKPLQSLVLDPAQRRRLQQQMQQHVQLLTQIHLLASSNPALSSEAGTTRMFLVRIRFKSEFERFLVTGANEFPCLPKQIAWILATRRVFMYPELLPICSLKANPPRDKIIFTKAEDNLLALGLKHFEGTEFPKPLISKYLLPTKTAHQLTVRIKNLNMNRAPDNIIRFYKKTKQLPVLFKCCEELQPSEWRAPVEHEEHRLPFWLKASLPSIQAELKRLAEDARETPASPAAESAFLGTGKEAPDAECDDKYPLLVPKGLVLTLKPLANRFSRRAWRRQRSSALKPVLIRPSPCLQPNPNALNVQKTLKLSQSEAPPSKVMVQIPQLIQTVSGVQPLGVPAVLGNGDTLELQSVLSAPHPDSRQTISTTVPPALVSNPVALQPKLMLPALAGAKMRKPCVRKGYQRKKGTKPAPLIKTPPLIQPSPVILTVPATTVKVLNIGNGCNMIQPINPTVGRGPQAIPVTTLLVNPSTFPLNQPLVTSSIPSLIVSPNPVGLSASPGGENEEQLNLVPPCAVGSNKPVNPAAEPKAELYVPCSPDTDRGANPTISNQEKVNQSDCSEPEAEFSSPLGRPEDSSSVDGQSVGTPAGGEREGQEEEEEDDFDDFTQDEDEEMSSASEESILSVPELQETMEKLTWLATERRLSQEGDSEEENSQEENSEPEEEEEEEGEGAESLQKDEETSGDLSEEPKSAFPLSTAAPQVEALRAPAGETTKAPGKGRSSHRTRSKRGRNRASKDTSKLLLLYDEDILERDPLREQKDLAFAQAYLSRVREALQHVPGKYEDFLRVIYEFETGADKRTAVDLYSTLRKLLHEWPQLLTDFAAFLLPEQALECGLFEEQQAFDKSRKFLR</sequence>
<feature type="compositionally biased region" description="Acidic residues" evidence="6">
    <location>
        <begin position="363"/>
        <end position="374"/>
    </location>
</feature>
<feature type="compositionally biased region" description="Polar residues" evidence="6">
    <location>
        <begin position="978"/>
        <end position="991"/>
    </location>
</feature>
<name>A0A2I0LM41_COLLI</name>
<feature type="region of interest" description="Disordered" evidence="6">
    <location>
        <begin position="117"/>
        <end position="190"/>
    </location>
</feature>
<keyword evidence="8" id="KW-1185">Reference proteome</keyword>
<keyword evidence="3" id="KW-0804">Transcription</keyword>
<feature type="compositionally biased region" description="Basic and acidic residues" evidence="6">
    <location>
        <begin position="422"/>
        <end position="431"/>
    </location>
</feature>
<evidence type="ECO:0000256" key="4">
    <source>
        <dbReference type="ARBA" id="ARBA00023242"/>
    </source>
</evidence>
<feature type="region of interest" description="Disordered" evidence="6">
    <location>
        <begin position="964"/>
        <end position="1168"/>
    </location>
</feature>
<dbReference type="Proteomes" id="UP000053872">
    <property type="component" value="Unassembled WGS sequence"/>
</dbReference>
<proteinExistence type="predicted"/>
<dbReference type="Gene3D" id="1.20.1160.11">
    <property type="entry name" value="Paired amphipathic helix"/>
    <property type="match status" value="1"/>
</dbReference>
<feature type="compositionally biased region" description="Basic residues" evidence="6">
    <location>
        <begin position="1"/>
        <end position="16"/>
    </location>
</feature>
<dbReference type="SUPFAM" id="SSF47762">
    <property type="entry name" value="PAH2 domain"/>
    <property type="match status" value="1"/>
</dbReference>